<gene>
    <name evidence="6" type="ORF">FME95_12010</name>
</gene>
<dbReference type="AlphaFoldDB" id="A0A5C8Z5D3"/>
<dbReference type="GO" id="GO:0012505">
    <property type="term" value="C:endomembrane system"/>
    <property type="evidence" value="ECO:0007669"/>
    <property type="project" value="UniProtKB-SubCell"/>
</dbReference>
<dbReference type="PANTHER" id="PTHR30024:SF43">
    <property type="entry name" value="BLL4572 PROTEIN"/>
    <property type="match status" value="1"/>
</dbReference>
<comment type="caution">
    <text evidence="6">The sequence shown here is derived from an EMBL/GenBank/DDBJ whole genome shotgun (WGS) entry which is preliminary data.</text>
</comment>
<dbReference type="InterPro" id="IPR044527">
    <property type="entry name" value="NrtA/CpmA_ABC-bd_dom"/>
</dbReference>
<dbReference type="SUPFAM" id="SSF53850">
    <property type="entry name" value="Periplasmic binding protein-like II"/>
    <property type="match status" value="1"/>
</dbReference>
<dbReference type="EMBL" id="VKAD01000002">
    <property type="protein sequence ID" value="TXR52130.1"/>
    <property type="molecule type" value="Genomic_DNA"/>
</dbReference>
<keyword evidence="7" id="KW-1185">Reference proteome</keyword>
<keyword evidence="4" id="KW-0997">Cell inner membrane</keyword>
<dbReference type="Pfam" id="PF13379">
    <property type="entry name" value="NMT1_2"/>
    <property type="match status" value="1"/>
</dbReference>
<dbReference type="CDD" id="cd13553">
    <property type="entry name" value="PBP2_NrtA_CpmA_like"/>
    <property type="match status" value="1"/>
</dbReference>
<dbReference type="PANTHER" id="PTHR30024">
    <property type="entry name" value="ALIPHATIC SULFONATES-BINDING PROTEIN-RELATED"/>
    <property type="match status" value="1"/>
</dbReference>
<evidence type="ECO:0000256" key="2">
    <source>
        <dbReference type="ARBA" id="ARBA00022448"/>
    </source>
</evidence>
<keyword evidence="3" id="KW-1003">Cell membrane</keyword>
<dbReference type="Gene3D" id="3.40.190.10">
    <property type="entry name" value="Periplasmic binding protein-like II"/>
    <property type="match status" value="2"/>
</dbReference>
<evidence type="ECO:0000256" key="3">
    <source>
        <dbReference type="ARBA" id="ARBA00022475"/>
    </source>
</evidence>
<proteinExistence type="predicted"/>
<evidence type="ECO:0000313" key="7">
    <source>
        <dbReference type="Proteomes" id="UP000321764"/>
    </source>
</evidence>
<evidence type="ECO:0000256" key="5">
    <source>
        <dbReference type="ARBA" id="ARBA00023136"/>
    </source>
</evidence>
<comment type="subcellular location">
    <subcellularLocation>
        <location evidence="1">Endomembrane system</location>
    </subcellularLocation>
</comment>
<protein>
    <submittedName>
        <fullName evidence="6">ABC transporter substrate-binding protein</fullName>
    </submittedName>
</protein>
<organism evidence="6 7">
    <name type="scientific">Reinekea thalattae</name>
    <dbReference type="NCBI Taxonomy" id="2593301"/>
    <lineage>
        <taxon>Bacteria</taxon>
        <taxon>Pseudomonadati</taxon>
        <taxon>Pseudomonadota</taxon>
        <taxon>Gammaproteobacteria</taxon>
        <taxon>Oceanospirillales</taxon>
        <taxon>Saccharospirillaceae</taxon>
        <taxon>Reinekea</taxon>
    </lineage>
</organism>
<sequence length="318" mass="36148">MSDKIELGFIPLLDCAPLIVAQKLGLFEQNNVQVELHKEYSWASLIEKITLGVYQGGHMLTPAIVAEALYHETPRMISPINMGLNGNAITLSHRITKTDKPLKQLVKEEARGNNKLSFGVVYPFSMHNLQLRMWLEQQQVDPSEVNIRVVPPKSMWQALSRGDIDGFCVGEPWNSYSQEQGGCEVVASAHELWPDAPEKSLGLNSLWANKNETAVLGLTRAIYKACEWLEQNIESQQLTEWMVECDVLSMSNEDVSRCFKNPVGKKIYFSNQATEQTFERTKAIAENIKRWHPERVVQDIESAQQAFDLELYRKATRL</sequence>
<dbReference type="OrthoDB" id="9815454at2"/>
<evidence type="ECO:0000256" key="1">
    <source>
        <dbReference type="ARBA" id="ARBA00004308"/>
    </source>
</evidence>
<dbReference type="Proteomes" id="UP000321764">
    <property type="component" value="Unassembled WGS sequence"/>
</dbReference>
<accession>A0A5C8Z5D3</accession>
<keyword evidence="5" id="KW-0472">Membrane</keyword>
<evidence type="ECO:0000313" key="6">
    <source>
        <dbReference type="EMBL" id="TXR52130.1"/>
    </source>
</evidence>
<name>A0A5C8Z5D3_9GAMM</name>
<dbReference type="RefSeq" id="WP_147714726.1">
    <property type="nucleotide sequence ID" value="NZ_VKAD01000002.1"/>
</dbReference>
<evidence type="ECO:0000256" key="4">
    <source>
        <dbReference type="ARBA" id="ARBA00022519"/>
    </source>
</evidence>
<keyword evidence="2" id="KW-0813">Transport</keyword>
<reference evidence="6 7" key="1">
    <citation type="submission" date="2019-07" db="EMBL/GenBank/DDBJ databases">
        <title>Reinekea sp. strain SSH23 genome sequencing and assembly.</title>
        <authorList>
            <person name="Kim I."/>
        </authorList>
    </citation>
    <scope>NUCLEOTIDE SEQUENCE [LARGE SCALE GENOMIC DNA]</scope>
    <source>
        <strain evidence="6 7">SSH23</strain>
    </source>
</reference>